<evidence type="ECO:0008006" key="3">
    <source>
        <dbReference type="Google" id="ProtNLM"/>
    </source>
</evidence>
<dbReference type="EMBL" id="BAAABM010000009">
    <property type="protein sequence ID" value="GAA0326630.1"/>
    <property type="molecule type" value="Genomic_DNA"/>
</dbReference>
<evidence type="ECO:0000313" key="2">
    <source>
        <dbReference type="Proteomes" id="UP001501822"/>
    </source>
</evidence>
<reference evidence="1 2" key="1">
    <citation type="journal article" date="2019" name="Int. J. Syst. Evol. Microbiol.">
        <title>The Global Catalogue of Microorganisms (GCM) 10K type strain sequencing project: providing services to taxonomists for standard genome sequencing and annotation.</title>
        <authorList>
            <consortium name="The Broad Institute Genomics Platform"/>
            <consortium name="The Broad Institute Genome Sequencing Center for Infectious Disease"/>
            <person name="Wu L."/>
            <person name="Ma J."/>
        </authorList>
    </citation>
    <scope>NUCLEOTIDE SEQUENCE [LARGE SCALE GENOMIC DNA]</scope>
    <source>
        <strain evidence="1 2">JCM 3146</strain>
    </source>
</reference>
<gene>
    <name evidence="1" type="ORF">GCM10010151_15750</name>
</gene>
<evidence type="ECO:0000313" key="1">
    <source>
        <dbReference type="EMBL" id="GAA0326630.1"/>
    </source>
</evidence>
<dbReference type="RefSeq" id="WP_252800590.1">
    <property type="nucleotide sequence ID" value="NZ_BAAABM010000009.1"/>
</dbReference>
<protein>
    <recommendedName>
        <fullName evidence="3">Transposase</fullName>
    </recommendedName>
</protein>
<comment type="caution">
    <text evidence="1">The sequence shown here is derived from an EMBL/GenBank/DDBJ whole genome shotgun (WGS) entry which is preliminary data.</text>
</comment>
<accession>A0ABN0W6F5</accession>
<name>A0ABN0W6F5_9ACTN</name>
<sequence>MPLRFVGIDPSTNGDNCPTVWVDEKTSEIVIQGWTADPDTRRECLATGPIPDHETVLRLPARMAPILKEACDVAGGPIVQ</sequence>
<proteinExistence type="predicted"/>
<dbReference type="Proteomes" id="UP001501822">
    <property type="component" value="Unassembled WGS sequence"/>
</dbReference>
<keyword evidence="2" id="KW-1185">Reference proteome</keyword>
<organism evidence="1 2">
    <name type="scientific">Actinoallomurus spadix</name>
    <dbReference type="NCBI Taxonomy" id="79912"/>
    <lineage>
        <taxon>Bacteria</taxon>
        <taxon>Bacillati</taxon>
        <taxon>Actinomycetota</taxon>
        <taxon>Actinomycetes</taxon>
        <taxon>Streptosporangiales</taxon>
        <taxon>Thermomonosporaceae</taxon>
        <taxon>Actinoallomurus</taxon>
    </lineage>
</organism>